<accession>A0A501Q007</accession>
<organism evidence="2 3">
    <name type="scientific">Flavobacterium microcysteis</name>
    <dbReference type="NCBI Taxonomy" id="2596891"/>
    <lineage>
        <taxon>Bacteria</taxon>
        <taxon>Pseudomonadati</taxon>
        <taxon>Bacteroidota</taxon>
        <taxon>Flavobacteriia</taxon>
        <taxon>Flavobacteriales</taxon>
        <taxon>Flavobacteriaceae</taxon>
        <taxon>Flavobacterium</taxon>
    </lineage>
</organism>
<feature type="signal peptide" evidence="1">
    <location>
        <begin position="1"/>
        <end position="20"/>
    </location>
</feature>
<feature type="chain" id="PRO_5021375626" description="DUF3347 domain-containing protein" evidence="1">
    <location>
        <begin position="21"/>
        <end position="108"/>
    </location>
</feature>
<reference evidence="2 3" key="2">
    <citation type="submission" date="2019-06" db="EMBL/GenBank/DDBJ databases">
        <authorList>
            <person name="Seo Y."/>
        </authorList>
    </citation>
    <scope>NUCLEOTIDE SEQUENCE [LARGE SCALE GENOMIC DNA]</scope>
    <source>
        <strain evidence="2 3">MaA-Y11</strain>
    </source>
</reference>
<evidence type="ECO:0000256" key="1">
    <source>
        <dbReference type="SAM" id="SignalP"/>
    </source>
</evidence>
<dbReference type="RefSeq" id="WP_140002229.1">
    <property type="nucleotide sequence ID" value="NZ_VFJE01000056.1"/>
</dbReference>
<dbReference type="AlphaFoldDB" id="A0A501Q007"/>
<evidence type="ECO:0000313" key="3">
    <source>
        <dbReference type="Proteomes" id="UP000319175"/>
    </source>
</evidence>
<name>A0A501Q007_9FLAO</name>
<dbReference type="Proteomes" id="UP000319175">
    <property type="component" value="Unassembled WGS sequence"/>
</dbReference>
<keyword evidence="3" id="KW-1185">Reference proteome</keyword>
<evidence type="ECO:0008006" key="4">
    <source>
        <dbReference type="Google" id="ProtNLM"/>
    </source>
</evidence>
<dbReference type="OrthoDB" id="1369641at2"/>
<gene>
    <name evidence="2" type="ORF">FJA49_16355</name>
</gene>
<dbReference type="EMBL" id="VFJE01000056">
    <property type="protein sequence ID" value="TPD65758.1"/>
    <property type="molecule type" value="Genomic_DNA"/>
</dbReference>
<protein>
    <recommendedName>
        <fullName evidence="4">DUF3347 domain-containing protein</fullName>
    </recommendedName>
</protein>
<comment type="caution">
    <text evidence="2">The sequence shown here is derived from an EMBL/GenBank/DDBJ whole genome shotgun (WGS) entry which is preliminary data.</text>
</comment>
<evidence type="ECO:0000313" key="2">
    <source>
        <dbReference type="EMBL" id="TPD65758.1"/>
    </source>
</evidence>
<reference evidence="2 3" key="1">
    <citation type="submission" date="2019-06" db="EMBL/GenBank/DDBJ databases">
        <title>Flavobacterium sp. MaA-Y11 from geoumgang.</title>
        <authorList>
            <person name="Jeong S."/>
        </authorList>
    </citation>
    <scope>NUCLEOTIDE SEQUENCE [LARGE SCALE GENOMIC DNA]</scope>
    <source>
        <strain evidence="2 3">MaA-Y11</strain>
    </source>
</reference>
<sequence>MKKILTILTFFLAFTIGASAQESQKDPYKAAQADFTALNTAIPTKKLERELTDIFYTKHKTLVSQTNITAEEKAQLSSKIEAKLTEVLSPEQFKKLKANQQLYKKLLN</sequence>
<keyword evidence="1" id="KW-0732">Signal</keyword>
<proteinExistence type="predicted"/>